<evidence type="ECO:0000256" key="1">
    <source>
        <dbReference type="SAM" id="MobiDB-lite"/>
    </source>
</evidence>
<feature type="compositionally biased region" description="Basic and acidic residues" evidence="1">
    <location>
        <begin position="88"/>
        <end position="100"/>
    </location>
</feature>
<name>A0AAV7SRJ4_PLEWA</name>
<accession>A0AAV7SRJ4</accession>
<feature type="compositionally biased region" description="Basic and acidic residues" evidence="1">
    <location>
        <begin position="1"/>
        <end position="44"/>
    </location>
</feature>
<gene>
    <name evidence="2" type="ORF">NDU88_007123</name>
</gene>
<dbReference type="AlphaFoldDB" id="A0AAV7SRJ4"/>
<sequence length="100" mass="11160">MDKREEGSRRGEGAESKETSETEQQEARLKTSTGEEAKPDEGKDKQRKGRGLPPMPRNFQGMAPMPQTIAPPPDMSQEVAQGCHGHHHTPEKLGRREKET</sequence>
<evidence type="ECO:0000313" key="3">
    <source>
        <dbReference type="Proteomes" id="UP001066276"/>
    </source>
</evidence>
<comment type="caution">
    <text evidence="2">The sequence shown here is derived from an EMBL/GenBank/DDBJ whole genome shotgun (WGS) entry which is preliminary data.</text>
</comment>
<protein>
    <submittedName>
        <fullName evidence="2">Uncharacterized protein</fullName>
    </submittedName>
</protein>
<proteinExistence type="predicted"/>
<reference evidence="2" key="1">
    <citation type="journal article" date="2022" name="bioRxiv">
        <title>Sequencing and chromosome-scale assembly of the giantPleurodeles waltlgenome.</title>
        <authorList>
            <person name="Brown T."/>
            <person name="Elewa A."/>
            <person name="Iarovenko S."/>
            <person name="Subramanian E."/>
            <person name="Araus A.J."/>
            <person name="Petzold A."/>
            <person name="Susuki M."/>
            <person name="Suzuki K.-i.T."/>
            <person name="Hayashi T."/>
            <person name="Toyoda A."/>
            <person name="Oliveira C."/>
            <person name="Osipova E."/>
            <person name="Leigh N.D."/>
            <person name="Simon A."/>
            <person name="Yun M.H."/>
        </authorList>
    </citation>
    <scope>NUCLEOTIDE SEQUENCE</scope>
    <source>
        <strain evidence="2">20211129_DDA</strain>
        <tissue evidence="2">Liver</tissue>
    </source>
</reference>
<evidence type="ECO:0000313" key="2">
    <source>
        <dbReference type="EMBL" id="KAJ1166726.1"/>
    </source>
</evidence>
<dbReference type="Proteomes" id="UP001066276">
    <property type="component" value="Chromosome 4_2"/>
</dbReference>
<feature type="region of interest" description="Disordered" evidence="1">
    <location>
        <begin position="1"/>
        <end position="100"/>
    </location>
</feature>
<keyword evidence="3" id="KW-1185">Reference proteome</keyword>
<organism evidence="2 3">
    <name type="scientific">Pleurodeles waltl</name>
    <name type="common">Iberian ribbed newt</name>
    <dbReference type="NCBI Taxonomy" id="8319"/>
    <lineage>
        <taxon>Eukaryota</taxon>
        <taxon>Metazoa</taxon>
        <taxon>Chordata</taxon>
        <taxon>Craniata</taxon>
        <taxon>Vertebrata</taxon>
        <taxon>Euteleostomi</taxon>
        <taxon>Amphibia</taxon>
        <taxon>Batrachia</taxon>
        <taxon>Caudata</taxon>
        <taxon>Salamandroidea</taxon>
        <taxon>Salamandridae</taxon>
        <taxon>Pleurodelinae</taxon>
        <taxon>Pleurodeles</taxon>
    </lineage>
</organism>
<dbReference type="EMBL" id="JANPWB010000008">
    <property type="protein sequence ID" value="KAJ1166726.1"/>
    <property type="molecule type" value="Genomic_DNA"/>
</dbReference>